<evidence type="ECO:0000313" key="1">
    <source>
        <dbReference type="EMBL" id="CBX93209.1"/>
    </source>
</evidence>
<dbReference type="InParanoid" id="E4ZPI4"/>
<gene>
    <name evidence="1" type="ORF">LEMA_P041100.1</name>
</gene>
<dbReference type="GeneID" id="13282630"/>
<proteinExistence type="predicted"/>
<reference evidence="2" key="1">
    <citation type="journal article" date="2011" name="Nat. Commun.">
        <title>Effector diversification within compartments of the Leptosphaeria maculans genome affected by Repeat-Induced Point mutations.</title>
        <authorList>
            <person name="Rouxel T."/>
            <person name="Grandaubert J."/>
            <person name="Hane J.K."/>
            <person name="Hoede C."/>
            <person name="van de Wouw A.P."/>
            <person name="Couloux A."/>
            <person name="Dominguez V."/>
            <person name="Anthouard V."/>
            <person name="Bally P."/>
            <person name="Bourras S."/>
            <person name="Cozijnsen A.J."/>
            <person name="Ciuffetti L.M."/>
            <person name="Degrave A."/>
            <person name="Dilmaghani A."/>
            <person name="Duret L."/>
            <person name="Fudal I."/>
            <person name="Goodwin S.B."/>
            <person name="Gout L."/>
            <person name="Glaser N."/>
            <person name="Linglin J."/>
            <person name="Kema G.H.J."/>
            <person name="Lapalu N."/>
            <person name="Lawrence C.B."/>
            <person name="May K."/>
            <person name="Meyer M."/>
            <person name="Ollivier B."/>
            <person name="Poulain J."/>
            <person name="Schoch C.L."/>
            <person name="Simon A."/>
            <person name="Spatafora J.W."/>
            <person name="Stachowiak A."/>
            <person name="Turgeon B.G."/>
            <person name="Tyler B.M."/>
            <person name="Vincent D."/>
            <person name="Weissenbach J."/>
            <person name="Amselem J."/>
            <person name="Quesneville H."/>
            <person name="Oliver R.P."/>
            <person name="Wincker P."/>
            <person name="Balesdent M.-H."/>
            <person name="Howlett B.J."/>
        </authorList>
    </citation>
    <scope>NUCLEOTIDE SEQUENCE [LARGE SCALE GENOMIC DNA]</scope>
    <source>
        <strain evidence="2">JN3 / isolate v23.1.3 / race Av1-4-5-6-7-8</strain>
    </source>
</reference>
<dbReference type="EMBL" id="FP929105">
    <property type="protein sequence ID" value="CBX93209.1"/>
    <property type="molecule type" value="Genomic_DNA"/>
</dbReference>
<dbReference type="HOGENOM" id="CLU_2050081_0_0_1"/>
<keyword evidence="2" id="KW-1185">Reference proteome</keyword>
<sequence length="120" mass="13290">MANLTWRLVLQERQSSQRGMSARVVFAQSQDHSIGATIGYRIAIPDARSIGLASTWKNKLSLKPGFPQTAPMALILPTISSGNCILSPRVRMRQKEVYLVTLDSIIANLKFGDFYGQILP</sequence>
<organism evidence="2">
    <name type="scientific">Leptosphaeria maculans (strain JN3 / isolate v23.1.3 / race Av1-4-5-6-7-8)</name>
    <name type="common">Blackleg fungus</name>
    <name type="synonym">Phoma lingam</name>
    <dbReference type="NCBI Taxonomy" id="985895"/>
    <lineage>
        <taxon>Eukaryota</taxon>
        <taxon>Fungi</taxon>
        <taxon>Dikarya</taxon>
        <taxon>Ascomycota</taxon>
        <taxon>Pezizomycotina</taxon>
        <taxon>Dothideomycetes</taxon>
        <taxon>Pleosporomycetidae</taxon>
        <taxon>Pleosporales</taxon>
        <taxon>Pleosporineae</taxon>
        <taxon>Leptosphaeriaceae</taxon>
        <taxon>Plenodomus</taxon>
        <taxon>Plenodomus lingam/Leptosphaeria maculans species complex</taxon>
    </lineage>
</organism>
<dbReference type="Proteomes" id="UP000002668">
    <property type="component" value="Genome"/>
</dbReference>
<protein>
    <submittedName>
        <fullName evidence="1">Predicted protein</fullName>
    </submittedName>
</protein>
<dbReference type="AlphaFoldDB" id="E4ZPI4"/>
<evidence type="ECO:0000313" key="2">
    <source>
        <dbReference type="Proteomes" id="UP000002668"/>
    </source>
</evidence>
<dbReference type="VEuPathDB" id="FungiDB:LEMA_P041100.1"/>
<name>E4ZPI4_LEPMJ</name>
<accession>E4ZPI4</accession>